<evidence type="ECO:0000313" key="2">
    <source>
        <dbReference type="EMBL" id="AKT37536.1"/>
    </source>
</evidence>
<dbReference type="EMBL" id="CP012159">
    <property type="protein sequence ID" value="AKT37536.1"/>
    <property type="molecule type" value="Genomic_DNA"/>
</dbReference>
<organism evidence="2 3">
    <name type="scientific">Chondromyces crocatus</name>
    <dbReference type="NCBI Taxonomy" id="52"/>
    <lineage>
        <taxon>Bacteria</taxon>
        <taxon>Pseudomonadati</taxon>
        <taxon>Myxococcota</taxon>
        <taxon>Polyangia</taxon>
        <taxon>Polyangiales</taxon>
        <taxon>Polyangiaceae</taxon>
        <taxon>Chondromyces</taxon>
    </lineage>
</organism>
<name>A0A0K1E9H8_CHOCO</name>
<evidence type="ECO:0000256" key="1">
    <source>
        <dbReference type="SAM" id="MobiDB-lite"/>
    </source>
</evidence>
<accession>A0A0K1E9H8</accession>
<feature type="region of interest" description="Disordered" evidence="1">
    <location>
        <begin position="94"/>
        <end position="121"/>
    </location>
</feature>
<keyword evidence="3" id="KW-1185">Reference proteome</keyword>
<sequence length="121" mass="13685">MLKISAEQLDLLSVEEEEGYRARLVAFLGKEFPRATRALGAPEVVSLVARQVARARHHGLTSERQLAQFAVLALMFGEGFEERFAWAEAALSRDETRTPAERLEDLTHVAERQLRDATHRD</sequence>
<dbReference type="AlphaFoldDB" id="A0A0K1E9H8"/>
<dbReference type="RefSeq" id="WP_050429888.1">
    <property type="nucleotide sequence ID" value="NZ_CP012159.1"/>
</dbReference>
<protein>
    <submittedName>
        <fullName evidence="2">Uncharacterized protein</fullName>
    </submittedName>
</protein>
<reference evidence="2 3" key="1">
    <citation type="submission" date="2015-07" db="EMBL/GenBank/DDBJ databases">
        <title>Genome analysis of myxobacterium Chondromyces crocatus Cm c5 reveals a high potential for natural compound synthesis and the genetic basis for the loss of fruiting body formation.</title>
        <authorList>
            <person name="Zaburannyi N."/>
            <person name="Bunk B."/>
            <person name="Maier J."/>
            <person name="Overmann J."/>
            <person name="Mueller R."/>
        </authorList>
    </citation>
    <scope>NUCLEOTIDE SEQUENCE [LARGE SCALE GENOMIC DNA]</scope>
    <source>
        <strain evidence="2 3">Cm c5</strain>
    </source>
</reference>
<evidence type="ECO:0000313" key="3">
    <source>
        <dbReference type="Proteomes" id="UP000067626"/>
    </source>
</evidence>
<dbReference type="KEGG" id="ccro:CMC5_016770"/>
<dbReference type="OrthoDB" id="5504085at2"/>
<proteinExistence type="predicted"/>
<gene>
    <name evidence="2" type="ORF">CMC5_016770</name>
</gene>
<dbReference type="Proteomes" id="UP000067626">
    <property type="component" value="Chromosome"/>
</dbReference>